<dbReference type="GO" id="GO:0016787">
    <property type="term" value="F:hydrolase activity"/>
    <property type="evidence" value="ECO:0007669"/>
    <property type="project" value="UniProtKB-KW"/>
</dbReference>
<keyword evidence="1" id="KW-0812">Transmembrane</keyword>
<feature type="domain" description="Phospholipase/carboxylesterase/thioesterase" evidence="2">
    <location>
        <begin position="431"/>
        <end position="612"/>
    </location>
</feature>
<protein>
    <submittedName>
        <fullName evidence="3">Alpha/Beta hydrolase fold</fullName>
    </submittedName>
</protein>
<keyword evidence="1" id="KW-1133">Transmembrane helix</keyword>
<accession>A0A8T2HEC3</accession>
<gene>
    <name evidence="3" type="ORF">ISN44_As01g043640</name>
</gene>
<comment type="caution">
    <text evidence="3">The sequence shown here is derived from an EMBL/GenBank/DDBJ whole genome shotgun (WGS) entry which is preliminary data.</text>
</comment>
<evidence type="ECO:0000313" key="4">
    <source>
        <dbReference type="Proteomes" id="UP000694251"/>
    </source>
</evidence>
<keyword evidence="1" id="KW-0472">Membrane</keyword>
<evidence type="ECO:0000259" key="2">
    <source>
        <dbReference type="Pfam" id="PF02230"/>
    </source>
</evidence>
<feature type="transmembrane region" description="Helical" evidence="1">
    <location>
        <begin position="65"/>
        <end position="87"/>
    </location>
</feature>
<keyword evidence="3" id="KW-0378">Hydrolase</keyword>
<proteinExistence type="predicted"/>
<feature type="domain" description="Phospholipase/carboxylesterase/thioesterase" evidence="2">
    <location>
        <begin position="3"/>
        <end position="162"/>
    </location>
</feature>
<feature type="domain" description="Phospholipase/carboxylesterase/thioesterase" evidence="2">
    <location>
        <begin position="213"/>
        <end position="394"/>
    </location>
</feature>
<dbReference type="AlphaFoldDB" id="A0A8T2HEC3"/>
<dbReference type="Pfam" id="PF02230">
    <property type="entry name" value="Abhydrolase_2"/>
    <property type="match status" value="3"/>
</dbReference>
<dbReference type="InterPro" id="IPR003140">
    <property type="entry name" value="PLipase/COase/thioEstase"/>
</dbReference>
<name>A0A8T2HEC3_ARASU</name>
<evidence type="ECO:0000256" key="1">
    <source>
        <dbReference type="SAM" id="Phobius"/>
    </source>
</evidence>
<evidence type="ECO:0000313" key="3">
    <source>
        <dbReference type="EMBL" id="KAG7657282.1"/>
    </source>
</evidence>
<dbReference type="Proteomes" id="UP000694251">
    <property type="component" value="Chromosome 1"/>
</dbReference>
<dbReference type="PANTHER" id="PTHR46234">
    <property type="entry name" value="ALPHA/BETA-HYDROLASES SUPERFAMILY PROTEIN"/>
    <property type="match status" value="1"/>
</dbReference>
<dbReference type="EMBL" id="JAEFBJ010000001">
    <property type="protein sequence ID" value="KAG7657282.1"/>
    <property type="molecule type" value="Genomic_DNA"/>
</dbReference>
<reference evidence="3 4" key="1">
    <citation type="submission" date="2020-12" db="EMBL/GenBank/DDBJ databases">
        <title>Concerted genomic and epigenomic changes stabilize Arabidopsis allopolyploids.</title>
        <authorList>
            <person name="Chen Z."/>
        </authorList>
    </citation>
    <scope>NUCLEOTIDE SEQUENCE [LARGE SCALE GENOMIC DNA]</scope>
    <source>
        <strain evidence="3">As9502</strain>
        <tissue evidence="3">Leaf</tissue>
    </source>
</reference>
<organism evidence="3 4">
    <name type="scientific">Arabidopsis suecica</name>
    <name type="common">Swedish thale-cress</name>
    <name type="synonym">Cardaminopsis suecica</name>
    <dbReference type="NCBI Taxonomy" id="45249"/>
    <lineage>
        <taxon>Eukaryota</taxon>
        <taxon>Viridiplantae</taxon>
        <taxon>Streptophyta</taxon>
        <taxon>Embryophyta</taxon>
        <taxon>Tracheophyta</taxon>
        <taxon>Spermatophyta</taxon>
        <taxon>Magnoliopsida</taxon>
        <taxon>eudicotyledons</taxon>
        <taxon>Gunneridae</taxon>
        <taxon>Pentapetalae</taxon>
        <taxon>rosids</taxon>
        <taxon>malvids</taxon>
        <taxon>Brassicales</taxon>
        <taxon>Brassicaceae</taxon>
        <taxon>Camelineae</taxon>
        <taxon>Arabidopsis</taxon>
    </lineage>
</organism>
<sequence>MIHFLQVKWICPVAPTRPVTSWGGIATTAWCDVTGISENMEDDLVSINSITAFVFSLLLDEPQNVMIGIGGIGLGAAVALYCATIYISGKKIRNLSFIVGINGWLPAWRNLLHNLSYDYGVPSLAPSVSILLTHGTSDDIVPFPFGRKSSDILRRAGFQVTFIPNQGYHLPIVPQVINECKLKTSSSHQSMASSNRNQSGRKVGETIYYSIPPTGVHKATIVWLHDVGFTGHCSVPALESLRHPNIKWIVPTAPMRPVTSIGGEVTTAWCDMTKPSENMLDDFENLNYTNSFITSLFSSEPDHVMKGVGGIGLGAAQALYYTSCYAFGWVPISPQIVIRINGWLPGWRRLEYNMCNTNFGTANRAATSNILLMHGTSDDVIPSAFGYKCADSLRMAGFPTLFKQCGGDHVMNEIRSINVSGLEFGQINTVYPTGIHKATIVWLHDVGNTGFNSLEPLQNLRLPNIKWICPTAPRRRVTSLGGEITNAWCDIAKVSENMQDDFGTLNYVNEYITSLFSNEPQNVIKGVAGLGLGAAQALYYTSCYAFGWVPINPQIVIGINGWFPGWRRLEYNMNNTNFGTANRAAASKILILHGTSDDVVPSSFGYRCADSLCMAGFPTLFKQCGGDHVINEIRVWLTNLGL</sequence>
<dbReference type="OrthoDB" id="2418081at2759"/>
<keyword evidence="4" id="KW-1185">Reference proteome</keyword>